<feature type="region of interest" description="Disordered" evidence="4">
    <location>
        <begin position="1"/>
        <end position="26"/>
    </location>
</feature>
<proteinExistence type="predicted"/>
<protein>
    <recommendedName>
        <fullName evidence="2">Arginine vasopressin-induced protein 1</fullName>
    </recommendedName>
</protein>
<sequence>MEDPTPPSSTVAAAGPSQFWQAAAEQRSRKSGCPNIFRDVNLRQLQRLFQRAGDRDAEQRARLVWGHGDAAELAQALIALRARGRRTRLRAEGARDAPGARWLRAFGHLRINEDSAGTSDEEDTEVGPEGEAGTQGNELLEEGATDSQQLQTTPVNPLWSRPRAPRQGAERNPERYLHRILH</sequence>
<evidence type="ECO:0000256" key="2">
    <source>
        <dbReference type="ARBA" id="ARBA00020697"/>
    </source>
</evidence>
<dbReference type="Proteomes" id="UP001046870">
    <property type="component" value="Chromosome 1"/>
</dbReference>
<evidence type="ECO:0000259" key="5">
    <source>
        <dbReference type="Pfam" id="PF15063"/>
    </source>
</evidence>
<name>A0A9D3QIX6_MEGAT</name>
<dbReference type="Pfam" id="PF15063">
    <property type="entry name" value="TC1"/>
    <property type="match status" value="1"/>
</dbReference>
<feature type="compositionally biased region" description="Polar residues" evidence="4">
    <location>
        <begin position="145"/>
        <end position="155"/>
    </location>
</feature>
<keyword evidence="3" id="KW-0131">Cell cycle</keyword>
<comment type="caution">
    <text evidence="6">The sequence shown here is derived from an EMBL/GenBank/DDBJ whole genome shotgun (WGS) entry which is preliminary data.</text>
</comment>
<feature type="compositionally biased region" description="Basic and acidic residues" evidence="4">
    <location>
        <begin position="168"/>
        <end position="182"/>
    </location>
</feature>
<keyword evidence="7" id="KW-1185">Reference proteome</keyword>
<evidence type="ECO:0000256" key="1">
    <source>
        <dbReference type="ARBA" id="ARBA00002403"/>
    </source>
</evidence>
<feature type="compositionally biased region" description="Acidic residues" evidence="4">
    <location>
        <begin position="119"/>
        <end position="128"/>
    </location>
</feature>
<gene>
    <name evidence="6" type="ORF">MATL_G00016240</name>
</gene>
<accession>A0A9D3QIX6</accession>
<dbReference type="InterPro" id="IPR039579">
    <property type="entry name" value="AVPI1"/>
</dbReference>
<reference evidence="6" key="1">
    <citation type="submission" date="2021-01" db="EMBL/GenBank/DDBJ databases">
        <authorList>
            <person name="Zahm M."/>
            <person name="Roques C."/>
            <person name="Cabau C."/>
            <person name="Klopp C."/>
            <person name="Donnadieu C."/>
            <person name="Jouanno E."/>
            <person name="Lampietro C."/>
            <person name="Louis A."/>
            <person name="Herpin A."/>
            <person name="Echchiki A."/>
            <person name="Berthelot C."/>
            <person name="Parey E."/>
            <person name="Roest-Crollius H."/>
            <person name="Braasch I."/>
            <person name="Postlethwait J."/>
            <person name="Bobe J."/>
            <person name="Montfort J."/>
            <person name="Bouchez O."/>
            <person name="Begum T."/>
            <person name="Mejri S."/>
            <person name="Adams A."/>
            <person name="Chen W.-J."/>
            <person name="Guiguen Y."/>
        </authorList>
    </citation>
    <scope>NUCLEOTIDE SEQUENCE</scope>
    <source>
        <strain evidence="6">YG-15Mar2019-1</strain>
        <tissue evidence="6">Brain</tissue>
    </source>
</reference>
<organism evidence="6 7">
    <name type="scientific">Megalops atlanticus</name>
    <name type="common">Tarpon</name>
    <name type="synonym">Clupea gigantea</name>
    <dbReference type="NCBI Taxonomy" id="7932"/>
    <lineage>
        <taxon>Eukaryota</taxon>
        <taxon>Metazoa</taxon>
        <taxon>Chordata</taxon>
        <taxon>Craniata</taxon>
        <taxon>Vertebrata</taxon>
        <taxon>Euteleostomi</taxon>
        <taxon>Actinopterygii</taxon>
        <taxon>Neopterygii</taxon>
        <taxon>Teleostei</taxon>
        <taxon>Elopiformes</taxon>
        <taxon>Megalopidae</taxon>
        <taxon>Megalops</taxon>
    </lineage>
</organism>
<dbReference type="EMBL" id="JAFDVH010000001">
    <property type="protein sequence ID" value="KAG7492621.1"/>
    <property type="molecule type" value="Genomic_DNA"/>
</dbReference>
<dbReference type="InterPro" id="IPR020282">
    <property type="entry name" value="Avpi1/C8orf4_dom"/>
</dbReference>
<evidence type="ECO:0000256" key="4">
    <source>
        <dbReference type="SAM" id="MobiDB-lite"/>
    </source>
</evidence>
<dbReference type="OrthoDB" id="9906905at2759"/>
<dbReference type="PANTHER" id="PTHR14350">
    <property type="entry name" value="ARGININE VASOPRESSIN-INDUCED PROTEIN 1"/>
    <property type="match status" value="1"/>
</dbReference>
<dbReference type="AlphaFoldDB" id="A0A9D3QIX6"/>
<feature type="domain" description="Arginine vasopressin-induced protein 1/transcriptional and immune response regulator" evidence="5">
    <location>
        <begin position="9"/>
        <end position="81"/>
    </location>
</feature>
<evidence type="ECO:0000256" key="3">
    <source>
        <dbReference type="ARBA" id="ARBA00023306"/>
    </source>
</evidence>
<evidence type="ECO:0000313" key="7">
    <source>
        <dbReference type="Proteomes" id="UP001046870"/>
    </source>
</evidence>
<evidence type="ECO:0000313" key="6">
    <source>
        <dbReference type="EMBL" id="KAG7492621.1"/>
    </source>
</evidence>
<comment type="function">
    <text evidence="1">May be involved in MAP kinase activation, epithelial sodium channel (ENaC) down-regulation and cell cycling.</text>
</comment>
<feature type="region of interest" description="Disordered" evidence="4">
    <location>
        <begin position="113"/>
        <end position="182"/>
    </location>
</feature>